<gene>
    <name evidence="1" type="ORF">LTR37_019511</name>
</gene>
<keyword evidence="2" id="KW-1185">Reference proteome</keyword>
<proteinExistence type="predicted"/>
<name>A0ACC3ME50_9PEZI</name>
<evidence type="ECO:0000313" key="2">
    <source>
        <dbReference type="Proteomes" id="UP001281147"/>
    </source>
</evidence>
<dbReference type="EMBL" id="JAUTXU010000304">
    <property type="protein sequence ID" value="KAK3686761.1"/>
    <property type="molecule type" value="Genomic_DNA"/>
</dbReference>
<evidence type="ECO:0000313" key="1">
    <source>
        <dbReference type="EMBL" id="KAK3686761.1"/>
    </source>
</evidence>
<reference evidence="1" key="1">
    <citation type="submission" date="2023-07" db="EMBL/GenBank/DDBJ databases">
        <title>Black Yeasts Isolated from many extreme environments.</title>
        <authorList>
            <person name="Coleine C."/>
            <person name="Stajich J.E."/>
            <person name="Selbmann L."/>
        </authorList>
    </citation>
    <scope>NUCLEOTIDE SEQUENCE</scope>
    <source>
        <strain evidence="1">CCFEE 5714</strain>
    </source>
</reference>
<sequence>MDNSPLRTLPAELRNNIYELVLYRPECIAISKENGRLQLQSEHQFEHITALTATCSEIRGEASPIFFAINRFKLLTDQFSRKRSLSDIEARGRAFLLRCAKSIGQRNIQSLRHVEIHIGMTVRWEWYGWDCRDEVDFSIPLNTSINAEAMLVTLEKEQEQKVETLASRGQWGPPFGPVQCSMAKKYVNKVFDHLHTALGCNDRSQ</sequence>
<accession>A0ACC3ME50</accession>
<comment type="caution">
    <text evidence="1">The sequence shown here is derived from an EMBL/GenBank/DDBJ whole genome shotgun (WGS) entry which is preliminary data.</text>
</comment>
<organism evidence="1 2">
    <name type="scientific">Vermiconidia calcicola</name>
    <dbReference type="NCBI Taxonomy" id="1690605"/>
    <lineage>
        <taxon>Eukaryota</taxon>
        <taxon>Fungi</taxon>
        <taxon>Dikarya</taxon>
        <taxon>Ascomycota</taxon>
        <taxon>Pezizomycotina</taxon>
        <taxon>Dothideomycetes</taxon>
        <taxon>Dothideomycetidae</taxon>
        <taxon>Mycosphaerellales</taxon>
        <taxon>Extremaceae</taxon>
        <taxon>Vermiconidia</taxon>
    </lineage>
</organism>
<dbReference type="Proteomes" id="UP001281147">
    <property type="component" value="Unassembled WGS sequence"/>
</dbReference>
<protein>
    <submittedName>
        <fullName evidence="1">Uncharacterized protein</fullName>
    </submittedName>
</protein>